<accession>A0A3T1D1Z4</accession>
<keyword evidence="4" id="KW-1185">Reference proteome</keyword>
<evidence type="ECO:0000313" key="4">
    <source>
        <dbReference type="Proteomes" id="UP000289856"/>
    </source>
</evidence>
<feature type="transmembrane region" description="Helical" evidence="2">
    <location>
        <begin position="21"/>
        <end position="45"/>
    </location>
</feature>
<dbReference type="Proteomes" id="UP000289856">
    <property type="component" value="Chromosome"/>
</dbReference>
<dbReference type="OrthoDB" id="2385264at2"/>
<proteinExistence type="predicted"/>
<sequence length="766" mass="84444">MKASRDQRELPSYRQQLEERGTAGSVSIYFIAVTAAFILLTALLIDFARVAAFRKQAELSVKSGVRSVLSSYDPVIYKRYGLFIRGGESANELFRETVEGNVAQLEKGGAFPFLDTVWGATDVTESRPLANHEVFRRQILEDMKYKAPIDLTLELAERFRGVSGAMKEAASTVDLLEKMRKAYERREAALDDILALQKKYGKEIQGKLSAEISYPPVDMNTQQSAGNARTIADIAMQYEDYVGKRQEDEARVIALRLREEEKRRNQANGVNTKDKNEVELEGPRYGAVISSYESGVTSTASSLGNRSVSIREKVDEATEKVNTAFLAAKQANEEMKAILEQAKSTPPGIVGEETANEGGTIDAEQLQSLAELRKTTEQLILDPLFFQQYETEWGLQQTKGLLLANEASAFSSLASSVPGSTGRGQAVRNGAERLQSSYAEYVRAYGSIGAVYSTREATLQAHRSHDNATKQENEKAKTEWSGAMSFLGALTGVSGSPEEKADFEKVKGLYESNREWNQAEKEQAKAVNKKDPSEGRDEAISASGGLLDMLDGSLVGARDQLYFSEYIIARMSRYDSSLVKNMLHGEDAPLNVSLQETEYILYGLNNPAGNIAAAYGEIFAFRLAIRTMEGLIQCRAMGHPLLVLAAALVYGISNALKDMQRLVEEGKVQLSKYIKVDTVYKDYLRLFLLAHGGSANHQARMIAVMEHASGVSFRGAYTYESGEGTASIKLWFFPGLLKVMGRFGDLGGTVKGNRYEATYTAESSYQ</sequence>
<dbReference type="RefSeq" id="WP_130606345.1">
    <property type="nucleotide sequence ID" value="NZ_AP019400.1"/>
</dbReference>
<name>A0A3T1D1Z4_9BACL</name>
<dbReference type="EMBL" id="AP019400">
    <property type="protein sequence ID" value="BBI32071.1"/>
    <property type="molecule type" value="Genomic_DNA"/>
</dbReference>
<protein>
    <submittedName>
        <fullName evidence="3">Uncharacterized protein</fullName>
    </submittedName>
</protein>
<dbReference type="KEGG" id="cohn:KCTCHS21_14700"/>
<keyword evidence="1" id="KW-0175">Coiled coil</keyword>
<keyword evidence="2" id="KW-0812">Transmembrane</keyword>
<keyword evidence="2" id="KW-1133">Transmembrane helix</keyword>
<feature type="coiled-coil region" evidence="1">
    <location>
        <begin position="166"/>
        <end position="199"/>
    </location>
</feature>
<keyword evidence="2" id="KW-0472">Membrane</keyword>
<evidence type="ECO:0000313" key="3">
    <source>
        <dbReference type="EMBL" id="BBI32071.1"/>
    </source>
</evidence>
<evidence type="ECO:0000256" key="1">
    <source>
        <dbReference type="SAM" id="Coils"/>
    </source>
</evidence>
<gene>
    <name evidence="3" type="ORF">KCTCHS21_14700</name>
</gene>
<organism evidence="3 4">
    <name type="scientific">Cohnella abietis</name>
    <dbReference type="NCBI Taxonomy" id="2507935"/>
    <lineage>
        <taxon>Bacteria</taxon>
        <taxon>Bacillati</taxon>
        <taxon>Bacillota</taxon>
        <taxon>Bacilli</taxon>
        <taxon>Bacillales</taxon>
        <taxon>Paenibacillaceae</taxon>
        <taxon>Cohnella</taxon>
    </lineage>
</organism>
<reference evidence="3 4" key="1">
    <citation type="submission" date="2019-01" db="EMBL/GenBank/DDBJ databases">
        <title>Complete genome sequence of Cohnella hallensis HS21 isolated from Korean fir (Abies koreana) rhizospheric soil.</title>
        <authorList>
            <person name="Jiang L."/>
            <person name="Kang S.W."/>
            <person name="Kim S."/>
            <person name="Jung J."/>
            <person name="Kim C.Y."/>
            <person name="Kim D.H."/>
            <person name="Kim S.W."/>
            <person name="Lee J."/>
        </authorList>
    </citation>
    <scope>NUCLEOTIDE SEQUENCE [LARGE SCALE GENOMIC DNA]</scope>
    <source>
        <strain evidence="3 4">HS21</strain>
    </source>
</reference>
<evidence type="ECO:0000256" key="2">
    <source>
        <dbReference type="SAM" id="Phobius"/>
    </source>
</evidence>
<dbReference type="AlphaFoldDB" id="A0A3T1D1Z4"/>